<reference evidence="2" key="1">
    <citation type="submission" date="2013-11" db="EMBL/GenBank/DDBJ databases">
        <title>Draft genome sequence from a member of Zhouia, isolated tidal flat.</title>
        <authorList>
            <person name="Jin H."/>
            <person name="Jeon C.O."/>
        </authorList>
    </citation>
    <scope>NUCLEOTIDE SEQUENCE [LARGE SCALE GENOMIC DNA]</scope>
    <source>
        <strain evidence="2">AD3</strain>
    </source>
</reference>
<organism evidence="1 2">
    <name type="scientific">Zhouia amylolytica AD3</name>
    <dbReference type="NCBI Taxonomy" id="1286632"/>
    <lineage>
        <taxon>Bacteria</taxon>
        <taxon>Pseudomonadati</taxon>
        <taxon>Bacteroidota</taxon>
        <taxon>Flavobacteriia</taxon>
        <taxon>Flavobacteriales</taxon>
        <taxon>Flavobacteriaceae</taxon>
        <taxon>Zhouia</taxon>
    </lineage>
</organism>
<proteinExistence type="predicted"/>
<dbReference type="EMBL" id="AYXY01000026">
    <property type="protein sequence ID" value="ETN94185.1"/>
    <property type="molecule type" value="Genomic_DNA"/>
</dbReference>
<keyword evidence="2" id="KW-1185">Reference proteome</keyword>
<name>W2UJ56_9FLAO</name>
<dbReference type="Proteomes" id="UP000018850">
    <property type="component" value="Unassembled WGS sequence"/>
</dbReference>
<evidence type="ECO:0000313" key="1">
    <source>
        <dbReference type="EMBL" id="ETN94185.1"/>
    </source>
</evidence>
<gene>
    <name evidence="1" type="ORF">P278_29890</name>
</gene>
<sequence>MKELLLPFVFNEVQIYKGGIKDIKKMIKNIGGFSDYCFRLNRR</sequence>
<evidence type="ECO:0000313" key="2">
    <source>
        <dbReference type="Proteomes" id="UP000018850"/>
    </source>
</evidence>
<protein>
    <submittedName>
        <fullName evidence="1">Uncharacterized protein</fullName>
    </submittedName>
</protein>
<comment type="caution">
    <text evidence="1">The sequence shown here is derived from an EMBL/GenBank/DDBJ whole genome shotgun (WGS) entry which is preliminary data.</text>
</comment>
<reference evidence="1 2" key="2">
    <citation type="journal article" date="2016" name="Genome Announc.">
        <title>Draft Genome Sequence of Zhouia amylolytica AD3, Isolated from Tidal Flat Sediment.</title>
        <authorList>
            <person name="Jia B."/>
            <person name="Jin H.M."/>
            <person name="Lee H.J."/>
            <person name="Jeon C.O."/>
        </authorList>
    </citation>
    <scope>NUCLEOTIDE SEQUENCE [LARGE SCALE GENOMIC DNA]</scope>
    <source>
        <strain evidence="1 2">AD3</strain>
    </source>
</reference>
<dbReference type="AlphaFoldDB" id="W2UJ56"/>
<accession>W2UJ56</accession>